<evidence type="ECO:0000256" key="1">
    <source>
        <dbReference type="SAM" id="Phobius"/>
    </source>
</evidence>
<comment type="caution">
    <text evidence="2">The sequence shown here is derived from an EMBL/GenBank/DDBJ whole genome shotgun (WGS) entry which is preliminary data.</text>
</comment>
<gene>
    <name evidence="2" type="ORF">OEA41_008912</name>
</gene>
<evidence type="ECO:0000313" key="3">
    <source>
        <dbReference type="Proteomes" id="UP001276659"/>
    </source>
</evidence>
<feature type="transmembrane region" description="Helical" evidence="1">
    <location>
        <begin position="36"/>
        <end position="60"/>
    </location>
</feature>
<feature type="transmembrane region" description="Helical" evidence="1">
    <location>
        <begin position="510"/>
        <end position="532"/>
    </location>
</feature>
<protein>
    <submittedName>
        <fullName evidence="2">Uncharacterized protein</fullName>
    </submittedName>
</protein>
<keyword evidence="3" id="KW-1185">Reference proteome</keyword>
<reference evidence="2" key="1">
    <citation type="submission" date="2022-11" db="EMBL/GenBank/DDBJ databases">
        <title>Chromosomal genome sequence assembly and mating type (MAT) locus characterization of the leprose asexual lichenized fungus Lepraria neglecta (Nyl.) Erichsen.</title>
        <authorList>
            <person name="Allen J.L."/>
            <person name="Pfeffer B."/>
        </authorList>
    </citation>
    <scope>NUCLEOTIDE SEQUENCE</scope>
    <source>
        <strain evidence="2">Allen 5258</strain>
    </source>
</reference>
<keyword evidence="1" id="KW-0472">Membrane</keyword>
<feature type="transmembrane region" description="Helical" evidence="1">
    <location>
        <begin position="112"/>
        <end position="132"/>
    </location>
</feature>
<organism evidence="2 3">
    <name type="scientific">Lepraria neglecta</name>
    <dbReference type="NCBI Taxonomy" id="209136"/>
    <lineage>
        <taxon>Eukaryota</taxon>
        <taxon>Fungi</taxon>
        <taxon>Dikarya</taxon>
        <taxon>Ascomycota</taxon>
        <taxon>Pezizomycotina</taxon>
        <taxon>Lecanoromycetes</taxon>
        <taxon>OSLEUM clade</taxon>
        <taxon>Lecanoromycetidae</taxon>
        <taxon>Lecanorales</taxon>
        <taxon>Lecanorineae</taxon>
        <taxon>Stereocaulaceae</taxon>
        <taxon>Lepraria</taxon>
    </lineage>
</organism>
<sequence length="638" mass="69463">MSQKAGSSIYTGPWINWSHGAVVGSTVTLNERNGGLLTAFLALFVSTAGAACWKIVSFAIHQRRARRDYQNGLHVQQQAIFRNTGSAAGASWDLIKSAWYWRTHAENPVVRTLPLAALAILNLVLFGIAGVFSSEVTKAAGDETLIRSPNCGLLNLTATHTKQSLAVYNAMDLNDTLAASTYSRACYDSTENILQCNQYAQQQLKWQTDQNASCPFSPDLCLYGGMSAYQMDSGLIDSHEELGINAAKSERVQYRKVTTCSPIHTKGYATNITDTDPNAVAYGDSLERSDLAYAGSSSNAWIPIPALNRTDADVSLFLLAGNSILYEEPVTDPLYTATTPFSLPNGGGTNLTYYFSDHYVNALACIDQHQFCNPTTGDCTPPSGSSLANAYLPQLALNDAQFITALRIGSTIQFLTTYLSVHSRGASALRASETVNDQTFQIQLPDAQWMTEVSTWFAVSMAKLQQKTVQYATGPAYIPAGTDLVGPLNQQQKNMCQNQKIRSQIGTQSFSVLGMAIILILGSILIITSLVLDSVMGFVRRKLHWKDYKSLQWTLDDKLQLQRMAYEGAGQGHWSNGESSVPVTKKGDKLGIPEGVDLVHPRLSKAQRLSSDSEIGTPEAEGLMTVKGVSYQVEPVQI</sequence>
<evidence type="ECO:0000313" key="2">
    <source>
        <dbReference type="EMBL" id="KAK3169528.1"/>
    </source>
</evidence>
<accession>A0AAE0DJQ8</accession>
<keyword evidence="1" id="KW-0812">Transmembrane</keyword>
<dbReference type="Proteomes" id="UP001276659">
    <property type="component" value="Unassembled WGS sequence"/>
</dbReference>
<keyword evidence="1" id="KW-1133">Transmembrane helix</keyword>
<name>A0AAE0DJQ8_9LECA</name>
<dbReference type="EMBL" id="JASNWA010000009">
    <property type="protein sequence ID" value="KAK3169528.1"/>
    <property type="molecule type" value="Genomic_DNA"/>
</dbReference>
<proteinExistence type="predicted"/>
<dbReference type="AlphaFoldDB" id="A0AAE0DJQ8"/>